<sequence length="1382" mass="151498">MAKFARTFTVAFTLMASALFQSGRTVSSAPKESPTPKTTPVSAKGIPGQQVMGEGPWIASCRYWAAVYRPEITKANPSATTDAAVSSMPTAGCGSPEGVGWNIPRDDAKAGNTAASPASDITSLIAVVPDPVHSGLSLDFDRTLESVLLAAADGHYLSDYYWLPWQHRSESASSAAPSDERDSQRERLPGLIILRYVPETKQWPRKEKRASPLKTGGPVARATADDSWKSYRKVVYLFLVAETPALGINGEQLQNALRFEAYLRNRHHAHLSLQHDGVDSTAPLETAETPRFDRLTGRVHSRLSSRAPLGGTTEVRNSDNEKTTREGKTAEVLSVIGPSYSGTAASLYAGLTASLPEMGNPTLSVIGVTSTAIASHALDPNGQGSYRSFGENTGFEQDRFLEALVRSGFDLSRVAVLSEAGTVFGSTSGETASSASTKTSGREGDRNECPTGERGCYRPGDKPLNSVGTILNLRFPRELSVVRNAMASEVKGGAPTPYLGFSLKGDAADDTVEHFSTTQTPLSIEAQLMAIANQLKRARTQFVLISASNILDDVFLADFLHRACPDARIVTSSGGDLLFEREGENASYVGSLSLSPYLLSSLDFTRRTQWLHSDYHSAEMYNAASFAFRNSTSRSEPVLSGYLRRSKSLADGKTLVSQIPLWASAIGADGYYPLGLLSWCGSDSSTILPSISLDPKAGAAPALALCTEDDVLPRKANAELNDTQVRVPESINSNSGIVPGLPWQILAGVLCVACLIHTVGLLVADLWSPFTRDVAIDQNDSPHRRAVYINIGGSVLAAMAFVVAYPLLRVSHYFHVTPGSLSVAAVLMCCAAFVCVSTAWKTRRYFYHPKCRPYTFFNFVAVLALAGIVLLWARICSSDTLYGYPNFAGLYHSFRCLQPFSGVSPICPVVLVLFAWYLWAIYQTARLRFSHIHRPRLPRKVPDGANHEASPMFVPDDVLEACETPRSTCLYADMTSLLITREIAARFLSKSFHRWLDTALGCVYVVLFLGCLVLFRIHGLDRFVFRPVLFSWGPTLYEALLKALFFPLLMVALSGWLRVLFVWTALNRGLLEPLERMPIRFAFDRYKSGGWMSMLRQKGLHIRWREMSRSTETIRQIVRHPELAQDPQLQSELLAQHQIINLQIHNLMKSIGSGKRSASGLIPASAAAVDVEEQSCPSEQLWDMPKDCADTCSIFHIESGYAEFSTLLVGRYLMERWGKRVGGVNDPAPTTKQDKANTDEGVTAPVSLEQLAEDLIVIRYVALIRAVLLNIRYQMLIVGNTFVLALIAWNSFPFEPHAFMDWGFTFLLGALSVGFIGVFAQMHRSAILSRITDTTPNELGSDFYLRIATFGAVPLLTWIAYEFPQIGGTVYKLLQPGLQGMK</sequence>
<evidence type="ECO:0000313" key="5">
    <source>
        <dbReference type="Proteomes" id="UP000182409"/>
    </source>
</evidence>
<feature type="transmembrane region" description="Helical" evidence="2">
    <location>
        <begin position="1304"/>
        <end position="1322"/>
    </location>
</feature>
<feature type="transmembrane region" description="Helical" evidence="2">
    <location>
        <begin position="854"/>
        <end position="875"/>
    </location>
</feature>
<gene>
    <name evidence="4" type="ORF">SAMN05443244_0079</name>
</gene>
<reference evidence="4 5" key="1">
    <citation type="submission" date="2016-10" db="EMBL/GenBank/DDBJ databases">
        <authorList>
            <person name="de Groot N.N."/>
        </authorList>
    </citation>
    <scope>NUCLEOTIDE SEQUENCE [LARGE SCALE GENOMIC DNA]</scope>
    <source>
        <strain evidence="4 5">AB35.6</strain>
    </source>
</reference>
<evidence type="ECO:0000256" key="2">
    <source>
        <dbReference type="SAM" id="Phobius"/>
    </source>
</evidence>
<dbReference type="Proteomes" id="UP000182409">
    <property type="component" value="Unassembled WGS sequence"/>
</dbReference>
<keyword evidence="2" id="KW-0812">Transmembrane</keyword>
<feature type="chain" id="PRO_5010318224" evidence="3">
    <location>
        <begin position="22"/>
        <end position="1382"/>
    </location>
</feature>
<proteinExistence type="predicted"/>
<feature type="transmembrane region" description="Helical" evidence="2">
    <location>
        <begin position="1039"/>
        <end position="1066"/>
    </location>
</feature>
<dbReference type="EMBL" id="FNSD01000001">
    <property type="protein sequence ID" value="SEB37561.1"/>
    <property type="molecule type" value="Genomic_DNA"/>
</dbReference>
<feature type="transmembrane region" description="Helical" evidence="2">
    <location>
        <begin position="1273"/>
        <end position="1292"/>
    </location>
</feature>
<feature type="region of interest" description="Disordered" evidence="1">
    <location>
        <begin position="426"/>
        <end position="450"/>
    </location>
</feature>
<feature type="region of interest" description="Disordered" evidence="1">
    <location>
        <begin position="298"/>
        <end position="327"/>
    </location>
</feature>
<feature type="transmembrane region" description="Helical" evidence="2">
    <location>
        <begin position="902"/>
        <end position="922"/>
    </location>
</feature>
<keyword evidence="2" id="KW-1133">Transmembrane helix</keyword>
<feature type="compositionally biased region" description="Low complexity" evidence="1">
    <location>
        <begin position="426"/>
        <end position="439"/>
    </location>
</feature>
<feature type="transmembrane region" description="Helical" evidence="2">
    <location>
        <begin position="787"/>
        <end position="808"/>
    </location>
</feature>
<feature type="region of interest" description="Disordered" evidence="1">
    <location>
        <begin position="23"/>
        <end position="48"/>
    </location>
</feature>
<feature type="transmembrane region" description="Helical" evidence="2">
    <location>
        <begin position="995"/>
        <end position="1019"/>
    </location>
</feature>
<keyword evidence="2" id="KW-0472">Membrane</keyword>
<name>A0A1H4ITX2_9BACT</name>
<evidence type="ECO:0000256" key="1">
    <source>
        <dbReference type="SAM" id="MobiDB-lite"/>
    </source>
</evidence>
<evidence type="ECO:0000256" key="3">
    <source>
        <dbReference type="SAM" id="SignalP"/>
    </source>
</evidence>
<accession>A0A1H4ITX2</accession>
<feature type="signal peptide" evidence="3">
    <location>
        <begin position="1"/>
        <end position="21"/>
    </location>
</feature>
<protein>
    <submittedName>
        <fullName evidence="4">Uncharacterized protein</fullName>
    </submittedName>
</protein>
<keyword evidence="3" id="KW-0732">Signal</keyword>
<feature type="compositionally biased region" description="Polar residues" evidence="1">
    <location>
        <begin position="23"/>
        <end position="41"/>
    </location>
</feature>
<feature type="compositionally biased region" description="Basic and acidic residues" evidence="1">
    <location>
        <begin position="316"/>
        <end position="327"/>
    </location>
</feature>
<feature type="transmembrane region" description="Helical" evidence="2">
    <location>
        <begin position="743"/>
        <end position="767"/>
    </location>
</feature>
<feature type="transmembrane region" description="Helical" evidence="2">
    <location>
        <begin position="820"/>
        <end position="842"/>
    </location>
</feature>
<dbReference type="RefSeq" id="WP_170834907.1">
    <property type="nucleotide sequence ID" value="NZ_FNSD01000001.1"/>
</dbReference>
<organism evidence="4 5">
    <name type="scientific">Terriglobus roseus</name>
    <dbReference type="NCBI Taxonomy" id="392734"/>
    <lineage>
        <taxon>Bacteria</taxon>
        <taxon>Pseudomonadati</taxon>
        <taxon>Acidobacteriota</taxon>
        <taxon>Terriglobia</taxon>
        <taxon>Terriglobales</taxon>
        <taxon>Acidobacteriaceae</taxon>
        <taxon>Terriglobus</taxon>
    </lineage>
</organism>
<evidence type="ECO:0000313" key="4">
    <source>
        <dbReference type="EMBL" id="SEB37561.1"/>
    </source>
</evidence>